<feature type="region of interest" description="Disordered" evidence="1">
    <location>
        <begin position="234"/>
        <end position="273"/>
    </location>
</feature>
<gene>
    <name evidence="3" type="ORF">ACJ72_05204</name>
</gene>
<feature type="transmembrane region" description="Helical" evidence="2">
    <location>
        <begin position="29"/>
        <end position="52"/>
    </location>
</feature>
<evidence type="ECO:0000313" key="3">
    <source>
        <dbReference type="EMBL" id="OAX80459.1"/>
    </source>
</evidence>
<dbReference type="InterPro" id="IPR051490">
    <property type="entry name" value="THEM6_lcsJ_thioesterase"/>
</dbReference>
<dbReference type="AlphaFoldDB" id="A0A1B7NUJ8"/>
<name>A0A1B7NUJ8_9EURO</name>
<reference evidence="3 4" key="1">
    <citation type="submission" date="2015-07" db="EMBL/GenBank/DDBJ databases">
        <title>Emmonsia species relationships and genome sequence.</title>
        <authorList>
            <person name="Cuomo C.A."/>
            <person name="Schwartz I.S."/>
            <person name="Kenyon C."/>
            <person name="de Hoog G.S."/>
            <person name="Govender N.P."/>
            <person name="Botha A."/>
            <person name="Moreno L."/>
            <person name="de Vries M."/>
            <person name="Munoz J.F."/>
            <person name="Stielow J.B."/>
        </authorList>
    </citation>
    <scope>NUCLEOTIDE SEQUENCE [LARGE SCALE GENOMIC DNA]</scope>
    <source>
        <strain evidence="3 4">CBS 136260</strain>
    </source>
</reference>
<evidence type="ECO:0000256" key="1">
    <source>
        <dbReference type="SAM" id="MobiDB-lite"/>
    </source>
</evidence>
<organism evidence="3 4">
    <name type="scientific">Emergomyces africanus</name>
    <dbReference type="NCBI Taxonomy" id="1955775"/>
    <lineage>
        <taxon>Eukaryota</taxon>
        <taxon>Fungi</taxon>
        <taxon>Dikarya</taxon>
        <taxon>Ascomycota</taxon>
        <taxon>Pezizomycotina</taxon>
        <taxon>Eurotiomycetes</taxon>
        <taxon>Eurotiomycetidae</taxon>
        <taxon>Onygenales</taxon>
        <taxon>Ajellomycetaceae</taxon>
        <taxon>Emergomyces</taxon>
    </lineage>
</organism>
<keyword evidence="4" id="KW-1185">Reference proteome</keyword>
<feature type="compositionally biased region" description="Low complexity" evidence="1">
    <location>
        <begin position="304"/>
        <end position="313"/>
    </location>
</feature>
<dbReference type="OrthoDB" id="265761at2759"/>
<feature type="compositionally biased region" description="Low complexity" evidence="1">
    <location>
        <begin position="234"/>
        <end position="243"/>
    </location>
</feature>
<evidence type="ECO:0000313" key="4">
    <source>
        <dbReference type="Proteomes" id="UP000091918"/>
    </source>
</evidence>
<dbReference type="EMBL" id="LGUA01000696">
    <property type="protein sequence ID" value="OAX80459.1"/>
    <property type="molecule type" value="Genomic_DNA"/>
</dbReference>
<sequence length="351" mass="38884">MAALSKFTAVLQTNIILRWLRLLLSWRNFGILLLLLVNLKSLPFAWHVRVFFHLFRNINFHRHTHPKLKEKFKKQTGNSGAHPLFTPVSVMSHTPLMETDYNLHKSNSTYFSDMDISRTALVTNVCTPGLEICRRELDKEIDASNGGGKKKYPGKISSRIAGWDEKWLYVVTYFFRPAKRKGERKTVLATGISQYVVKKGRLTVKPARVLTAGGLIPDPPAGAGAASCAFSASSSSSSLSPSSKKNDSPSEIPSTASSTPAREDEAIHGTGEGLGEGLVREVLALTESGDPNQAVLENEKRDNSNSNSSNSSSWDPDEWTWERIEEQRLKGLDMVKAFIGLDANLLREAEL</sequence>
<keyword evidence="2" id="KW-0472">Membrane</keyword>
<protein>
    <submittedName>
        <fullName evidence="3">Uncharacterized protein</fullName>
    </submittedName>
</protein>
<dbReference type="Proteomes" id="UP000091918">
    <property type="component" value="Unassembled WGS sequence"/>
</dbReference>
<keyword evidence="2" id="KW-1133">Transmembrane helix</keyword>
<evidence type="ECO:0000256" key="2">
    <source>
        <dbReference type="SAM" id="Phobius"/>
    </source>
</evidence>
<proteinExistence type="predicted"/>
<accession>A0A1B7NUJ8</accession>
<comment type="caution">
    <text evidence="3">The sequence shown here is derived from an EMBL/GenBank/DDBJ whole genome shotgun (WGS) entry which is preliminary data.</text>
</comment>
<feature type="region of interest" description="Disordered" evidence="1">
    <location>
        <begin position="288"/>
        <end position="318"/>
    </location>
</feature>
<feature type="compositionally biased region" description="Polar residues" evidence="1">
    <location>
        <begin position="251"/>
        <end position="260"/>
    </location>
</feature>
<dbReference type="PANTHER" id="PTHR12475:SF4">
    <property type="entry name" value="PROTEIN THEM6"/>
    <property type="match status" value="1"/>
</dbReference>
<dbReference type="PANTHER" id="PTHR12475">
    <property type="match status" value="1"/>
</dbReference>
<keyword evidence="2" id="KW-0812">Transmembrane</keyword>